<evidence type="ECO:0000259" key="5">
    <source>
        <dbReference type="SMART" id="SM01005"/>
    </source>
</evidence>
<accession>A0ABN1M818</accession>
<dbReference type="EC" id="5.1.1.1" evidence="4"/>
<comment type="caution">
    <text evidence="6">The sequence shown here is derived from an EMBL/GenBank/DDBJ whole genome shotgun (WGS) entry which is preliminary data.</text>
</comment>
<dbReference type="InterPro" id="IPR011079">
    <property type="entry name" value="Ala_racemase_C"/>
</dbReference>
<dbReference type="PROSITE" id="PS00395">
    <property type="entry name" value="ALANINE_RACEMASE"/>
    <property type="match status" value="1"/>
</dbReference>
<feature type="active site" description="Proton acceptor; specific for D-alanine" evidence="4">
    <location>
        <position position="40"/>
    </location>
</feature>
<proteinExistence type="inferred from homology"/>
<dbReference type="HAMAP" id="MF_01201">
    <property type="entry name" value="Ala_racemase"/>
    <property type="match status" value="1"/>
</dbReference>
<dbReference type="Gene3D" id="2.40.37.10">
    <property type="entry name" value="Lyase, Ornithine Decarboxylase, Chain A, domain 1"/>
    <property type="match status" value="1"/>
</dbReference>
<dbReference type="InterPro" id="IPR009006">
    <property type="entry name" value="Ala_racemase/Decarboxylase_C"/>
</dbReference>
<organism evidence="6 7">
    <name type="scientific">Paraclostridium tenue</name>
    <dbReference type="NCBI Taxonomy" id="1737"/>
    <lineage>
        <taxon>Bacteria</taxon>
        <taxon>Bacillati</taxon>
        <taxon>Bacillota</taxon>
        <taxon>Clostridia</taxon>
        <taxon>Peptostreptococcales</taxon>
        <taxon>Peptostreptococcaceae</taxon>
        <taxon>Paraclostridium</taxon>
    </lineage>
</organism>
<dbReference type="SUPFAM" id="SSF51419">
    <property type="entry name" value="PLP-binding barrel"/>
    <property type="match status" value="1"/>
</dbReference>
<evidence type="ECO:0000313" key="6">
    <source>
        <dbReference type="EMBL" id="GAA0865398.1"/>
    </source>
</evidence>
<sequence>MDKHITAPTWAEINLDNIKYNLKNIKKILKEDTKICGVVKANAYGHGAVQISKLLEREKVDYLAVSRLEEGLELRQNNIVIPILCLGYIPECALEEAVVNDISLTVFSYETALFIDELSKKHEKISKVHIKIDTGMGRIGFQVNEDSINEIAKINRLENINIEGIYTHFATADEKDKEYMLNQVNKYNVVINKLDEIGIDIPIKHVSNSAATMECNDLNFTMVRCGIILYGHYPSEEVNKDIIKLKPAMTLKTRIAHIKELEKNSGISYGIKYITSSKEKIATIPIGYADGFTRMQKNPKVYIKGEEFDVIGRICMDQCMVKIDKDIDIKVDDEVIIFSENQNQCIEKMADDLGTINYEILCMVSRRVERVYMEGNVIVQQYNYLVK</sequence>
<evidence type="ECO:0000256" key="3">
    <source>
        <dbReference type="ARBA" id="ARBA00023235"/>
    </source>
</evidence>
<reference evidence="6 7" key="1">
    <citation type="journal article" date="2019" name="Int. J. Syst. Evol. Microbiol.">
        <title>The Global Catalogue of Microorganisms (GCM) 10K type strain sequencing project: providing services to taxonomists for standard genome sequencing and annotation.</title>
        <authorList>
            <consortium name="The Broad Institute Genomics Platform"/>
            <consortium name="The Broad Institute Genome Sequencing Center for Infectious Disease"/>
            <person name="Wu L."/>
            <person name="Ma J."/>
        </authorList>
    </citation>
    <scope>NUCLEOTIDE SEQUENCE [LARGE SCALE GENOMIC DNA]</scope>
    <source>
        <strain evidence="6 7">JCM 6486</strain>
    </source>
</reference>
<dbReference type="Pfam" id="PF00842">
    <property type="entry name" value="Ala_racemase_C"/>
    <property type="match status" value="1"/>
</dbReference>
<feature type="modified residue" description="N6-(pyridoxal phosphate)lysine" evidence="4">
    <location>
        <position position="40"/>
    </location>
</feature>
<comment type="similarity">
    <text evidence="4">Belongs to the alanine racemase family.</text>
</comment>
<dbReference type="PRINTS" id="PR00992">
    <property type="entry name" value="ALARACEMASE"/>
</dbReference>
<dbReference type="PANTHER" id="PTHR30511:SF0">
    <property type="entry name" value="ALANINE RACEMASE, CATABOLIC-RELATED"/>
    <property type="match status" value="1"/>
</dbReference>
<dbReference type="NCBIfam" id="TIGR00492">
    <property type="entry name" value="alr"/>
    <property type="match status" value="1"/>
</dbReference>
<gene>
    <name evidence="6" type="primary">alr_2</name>
    <name evidence="6" type="ORF">GCM10008917_22720</name>
</gene>
<keyword evidence="3 4" id="KW-0413">Isomerase</keyword>
<evidence type="ECO:0000256" key="1">
    <source>
        <dbReference type="ARBA" id="ARBA00001933"/>
    </source>
</evidence>
<dbReference type="SUPFAM" id="SSF50621">
    <property type="entry name" value="Alanine racemase C-terminal domain-like"/>
    <property type="match status" value="1"/>
</dbReference>
<dbReference type="InterPro" id="IPR020622">
    <property type="entry name" value="Ala_racemase_pyridoxalP-BS"/>
</dbReference>
<feature type="binding site" evidence="4">
    <location>
        <position position="138"/>
    </location>
    <ligand>
        <name>substrate</name>
    </ligand>
</feature>
<keyword evidence="7" id="KW-1185">Reference proteome</keyword>
<dbReference type="InterPro" id="IPR000821">
    <property type="entry name" value="Ala_racemase"/>
</dbReference>
<feature type="domain" description="Alanine racemase C-terminal" evidence="5">
    <location>
        <begin position="248"/>
        <end position="373"/>
    </location>
</feature>
<comment type="catalytic activity">
    <reaction evidence="4">
        <text>L-alanine = D-alanine</text>
        <dbReference type="Rhea" id="RHEA:20249"/>
        <dbReference type="ChEBI" id="CHEBI:57416"/>
        <dbReference type="ChEBI" id="CHEBI:57972"/>
        <dbReference type="EC" id="5.1.1.1"/>
    </reaction>
</comment>
<dbReference type="Proteomes" id="UP001400965">
    <property type="component" value="Unassembled WGS sequence"/>
</dbReference>
<dbReference type="Pfam" id="PF01168">
    <property type="entry name" value="Ala_racemase_N"/>
    <property type="match status" value="1"/>
</dbReference>
<evidence type="ECO:0000256" key="4">
    <source>
        <dbReference type="HAMAP-Rule" id="MF_01201"/>
    </source>
</evidence>
<dbReference type="RefSeq" id="WP_346046058.1">
    <property type="nucleotide sequence ID" value="NZ_BAAACP010000014.1"/>
</dbReference>
<dbReference type="CDD" id="cd00430">
    <property type="entry name" value="PLPDE_III_AR"/>
    <property type="match status" value="1"/>
</dbReference>
<dbReference type="EMBL" id="BAAACP010000014">
    <property type="protein sequence ID" value="GAA0865398.1"/>
    <property type="molecule type" value="Genomic_DNA"/>
</dbReference>
<name>A0ABN1M818_9FIRM</name>
<comment type="cofactor">
    <cofactor evidence="1 4">
        <name>pyridoxal 5'-phosphate</name>
        <dbReference type="ChEBI" id="CHEBI:597326"/>
    </cofactor>
</comment>
<comment type="pathway">
    <text evidence="4">Amino-acid biosynthesis; D-alanine biosynthesis; D-alanine from L-alanine: step 1/1.</text>
</comment>
<evidence type="ECO:0000256" key="2">
    <source>
        <dbReference type="ARBA" id="ARBA00022898"/>
    </source>
</evidence>
<dbReference type="SMART" id="SM01005">
    <property type="entry name" value="Ala_racemase_C"/>
    <property type="match status" value="1"/>
</dbReference>
<dbReference type="InterPro" id="IPR001608">
    <property type="entry name" value="Ala_racemase_N"/>
</dbReference>
<dbReference type="InterPro" id="IPR029066">
    <property type="entry name" value="PLP-binding_barrel"/>
</dbReference>
<comment type="function">
    <text evidence="4">Catalyzes the interconversion of L-alanine and D-alanine. May also act on other amino acids.</text>
</comment>
<feature type="binding site" evidence="4">
    <location>
        <position position="316"/>
    </location>
    <ligand>
        <name>substrate</name>
    </ligand>
</feature>
<protein>
    <recommendedName>
        <fullName evidence="4">Alanine racemase</fullName>
        <ecNumber evidence="4">5.1.1.1</ecNumber>
    </recommendedName>
</protein>
<feature type="active site" description="Proton acceptor; specific for L-alanine" evidence="4">
    <location>
        <position position="269"/>
    </location>
</feature>
<dbReference type="Gene3D" id="3.20.20.10">
    <property type="entry name" value="Alanine racemase"/>
    <property type="match status" value="1"/>
</dbReference>
<dbReference type="PANTHER" id="PTHR30511">
    <property type="entry name" value="ALANINE RACEMASE"/>
    <property type="match status" value="1"/>
</dbReference>
<keyword evidence="2 4" id="KW-0663">Pyridoxal phosphate</keyword>
<evidence type="ECO:0000313" key="7">
    <source>
        <dbReference type="Proteomes" id="UP001400965"/>
    </source>
</evidence>